<reference evidence="7 8" key="1">
    <citation type="journal article" date="2016" name="Nat. Commun.">
        <title>Thousands of microbial genomes shed light on interconnected biogeochemical processes in an aquifer system.</title>
        <authorList>
            <person name="Anantharaman K."/>
            <person name="Brown C.T."/>
            <person name="Hug L.A."/>
            <person name="Sharon I."/>
            <person name="Castelle C.J."/>
            <person name="Probst A.J."/>
            <person name="Thomas B.C."/>
            <person name="Singh A."/>
            <person name="Wilkins M.J."/>
            <person name="Karaoz U."/>
            <person name="Brodie E.L."/>
            <person name="Williams K.H."/>
            <person name="Hubbard S.S."/>
            <person name="Banfield J.F."/>
        </authorList>
    </citation>
    <scope>NUCLEOTIDE SEQUENCE [LARGE SCALE GENOMIC DNA]</scope>
</reference>
<evidence type="ECO:0000256" key="3">
    <source>
        <dbReference type="ARBA" id="ARBA00022519"/>
    </source>
</evidence>
<evidence type="ECO:0000256" key="2">
    <source>
        <dbReference type="ARBA" id="ARBA00022475"/>
    </source>
</evidence>
<evidence type="ECO:0000313" key="7">
    <source>
        <dbReference type="EMBL" id="OGM01627.1"/>
    </source>
</evidence>
<dbReference type="STRING" id="1817813.A2008_06130"/>
<accession>A0A1F7WGG6</accession>
<dbReference type="GO" id="GO:0005886">
    <property type="term" value="C:plasma membrane"/>
    <property type="evidence" value="ECO:0007669"/>
    <property type="project" value="UniProtKB-SubCell"/>
</dbReference>
<keyword evidence="3" id="KW-0997">Cell inner membrane</keyword>
<dbReference type="GO" id="GO:0009247">
    <property type="term" value="P:glycolipid biosynthetic process"/>
    <property type="evidence" value="ECO:0007669"/>
    <property type="project" value="UniProtKB-ARBA"/>
</dbReference>
<evidence type="ECO:0000313" key="8">
    <source>
        <dbReference type="Proteomes" id="UP000178735"/>
    </source>
</evidence>
<dbReference type="InterPro" id="IPR004960">
    <property type="entry name" value="LipA_acyltrans"/>
</dbReference>
<dbReference type="Proteomes" id="UP000178735">
    <property type="component" value="Unassembled WGS sequence"/>
</dbReference>
<evidence type="ECO:0000256" key="6">
    <source>
        <dbReference type="ARBA" id="ARBA00023315"/>
    </source>
</evidence>
<evidence type="ECO:0008006" key="9">
    <source>
        <dbReference type="Google" id="ProtNLM"/>
    </source>
</evidence>
<comment type="subcellular location">
    <subcellularLocation>
        <location evidence="1">Cell inner membrane</location>
    </subcellularLocation>
</comment>
<keyword evidence="2" id="KW-1003">Cell membrane</keyword>
<dbReference type="PANTHER" id="PTHR30606">
    <property type="entry name" value="LIPID A BIOSYNTHESIS LAUROYL ACYLTRANSFERASE"/>
    <property type="match status" value="1"/>
</dbReference>
<dbReference type="PANTHER" id="PTHR30606:SF10">
    <property type="entry name" value="PHOSPHATIDYLINOSITOL MANNOSIDE ACYLTRANSFERASE"/>
    <property type="match status" value="1"/>
</dbReference>
<dbReference type="CDD" id="cd07984">
    <property type="entry name" value="LPLAT_LABLAT-like"/>
    <property type="match status" value="1"/>
</dbReference>
<sequence length="324" mass="36210">MSKPTLAYKILSVDAVKKISVFALRSLIKLLNSIGEKNALKAAELMGRAFYCLGTKTREATLESIRVVFPGLGDAEAEKMARAAFINQSKNLVELMRYPSLKKRDIESKIRFEGLENLKSALARGRGVILLVAHVGNWELLGAVWGLLGHRVYSFFLDARIDAIGKILNDLRESRGIKLIPRAELKKSVQCLKENAMLGVIADQDGGENGVYTEFFGRIVSAPRGPAALARNTGATILPNFLVRNGDDTYTMIMQKPIILDKTKSKEADIKNYTVRFLSIYEKIIRQYPEQWLWMYDRWKDRRHVAAYLKEAGAAAGASENAAE</sequence>
<name>A0A1F7WGG6_9BACT</name>
<dbReference type="EMBL" id="MGFH01000231">
    <property type="protein sequence ID" value="OGM01627.1"/>
    <property type="molecule type" value="Genomic_DNA"/>
</dbReference>
<dbReference type="AlphaFoldDB" id="A0A1F7WGG6"/>
<keyword evidence="5" id="KW-0472">Membrane</keyword>
<comment type="caution">
    <text evidence="7">The sequence shown here is derived from an EMBL/GenBank/DDBJ whole genome shotgun (WGS) entry which is preliminary data.</text>
</comment>
<dbReference type="GO" id="GO:0016746">
    <property type="term" value="F:acyltransferase activity"/>
    <property type="evidence" value="ECO:0007669"/>
    <property type="project" value="UniProtKB-KW"/>
</dbReference>
<proteinExistence type="predicted"/>
<dbReference type="Pfam" id="PF03279">
    <property type="entry name" value="Lip_A_acyltrans"/>
    <property type="match status" value="1"/>
</dbReference>
<keyword evidence="4" id="KW-0808">Transferase</keyword>
<protein>
    <recommendedName>
        <fullName evidence="9">Lipid A biosynthesis acyltransferase</fullName>
    </recommendedName>
</protein>
<organism evidence="7 8">
    <name type="scientific">Candidatus Wallbacteria bacterium GWC2_49_35</name>
    <dbReference type="NCBI Taxonomy" id="1817813"/>
    <lineage>
        <taxon>Bacteria</taxon>
        <taxon>Candidatus Walliibacteriota</taxon>
    </lineage>
</organism>
<gene>
    <name evidence="7" type="ORF">A2008_06130</name>
</gene>
<keyword evidence="6" id="KW-0012">Acyltransferase</keyword>
<evidence type="ECO:0000256" key="5">
    <source>
        <dbReference type="ARBA" id="ARBA00023136"/>
    </source>
</evidence>
<evidence type="ECO:0000256" key="1">
    <source>
        <dbReference type="ARBA" id="ARBA00004533"/>
    </source>
</evidence>
<evidence type="ECO:0000256" key="4">
    <source>
        <dbReference type="ARBA" id="ARBA00022679"/>
    </source>
</evidence>